<protein>
    <recommendedName>
        <fullName evidence="2">HEPN domain-containing protein</fullName>
    </recommendedName>
</protein>
<name>W1WH71_9ZZZZ</name>
<dbReference type="AlphaFoldDB" id="W1WH71"/>
<reference evidence="1" key="1">
    <citation type="submission" date="2013-12" db="EMBL/GenBank/DDBJ databases">
        <title>A Varibaculum cambriense genome reconstructed from a premature infant gut community with otherwise low bacterial novelty that shifts toward anaerobic metabolism during the third week of life.</title>
        <authorList>
            <person name="Brown C.T."/>
            <person name="Sharon I."/>
            <person name="Thomas B.C."/>
            <person name="Castelle C.J."/>
            <person name="Morowitz M.J."/>
            <person name="Banfield J.F."/>
        </authorList>
    </citation>
    <scope>NUCLEOTIDE SEQUENCE</scope>
</reference>
<proteinExistence type="predicted"/>
<accession>W1WH71</accession>
<evidence type="ECO:0000313" key="1">
    <source>
        <dbReference type="EMBL" id="ETJ17567.1"/>
    </source>
</evidence>
<sequence length="159" mass="19084">MYIGKVNHNINVADEYKRLAEKDEGVAILLKSNKEYRHSIYFFVQAMEKYIRSKIFTLVNPNLDYFRKKNQNHSLSNAIEFLIEIISSDSTVQNQIKKQLNEYVFENINFQQLHNNLRYPFYSSKFNSYSSIEFTLNDCEIIQKKLYDLKNYLEQLNRL</sequence>
<evidence type="ECO:0008006" key="2">
    <source>
        <dbReference type="Google" id="ProtNLM"/>
    </source>
</evidence>
<gene>
    <name evidence="1" type="ORF">Q604_UNBC18753G0008</name>
</gene>
<dbReference type="EMBL" id="AZMM01018753">
    <property type="protein sequence ID" value="ETJ17567.1"/>
    <property type="molecule type" value="Genomic_DNA"/>
</dbReference>
<dbReference type="Gene3D" id="1.20.120.330">
    <property type="entry name" value="Nucleotidyltransferases domain 2"/>
    <property type="match status" value="1"/>
</dbReference>
<organism evidence="1">
    <name type="scientific">human gut metagenome</name>
    <dbReference type="NCBI Taxonomy" id="408170"/>
    <lineage>
        <taxon>unclassified sequences</taxon>
        <taxon>metagenomes</taxon>
        <taxon>organismal metagenomes</taxon>
    </lineage>
</organism>
<comment type="caution">
    <text evidence="1">The sequence shown here is derived from an EMBL/GenBank/DDBJ whole genome shotgun (WGS) entry which is preliminary data.</text>
</comment>